<proteinExistence type="predicted"/>
<dbReference type="Proteomes" id="UP001458880">
    <property type="component" value="Unassembled WGS sequence"/>
</dbReference>
<keyword evidence="3" id="KW-1185">Reference proteome</keyword>
<sequence>MISPGTNKSVGDGYPDHLPLKIHKCLIKEAANGSSTLPVSRSRSDTAAPFPILLFVKYSSLTQLNTAEDSISSGHRPETVTAPKRRPYRREIRIRRAASSIRTAPDDEFKFDMPPPPQSSTSSRSLQRERCARRLNQQKNDASRPFNDHLLYDELNLDRTLRFSGPKNEMRDEEKELVVTILINKKKDKYEAFGMLKLKSKKQ</sequence>
<evidence type="ECO:0000313" key="3">
    <source>
        <dbReference type="Proteomes" id="UP001458880"/>
    </source>
</evidence>
<name>A0AAW1N4A6_POPJA</name>
<gene>
    <name evidence="2" type="ORF">QE152_g1688</name>
</gene>
<reference evidence="2 3" key="1">
    <citation type="journal article" date="2024" name="BMC Genomics">
        <title>De novo assembly and annotation of Popillia japonica's genome with initial clues to its potential as an invasive pest.</title>
        <authorList>
            <person name="Cucini C."/>
            <person name="Boschi S."/>
            <person name="Funari R."/>
            <person name="Cardaioli E."/>
            <person name="Iannotti N."/>
            <person name="Marturano G."/>
            <person name="Paoli F."/>
            <person name="Bruttini M."/>
            <person name="Carapelli A."/>
            <person name="Frati F."/>
            <person name="Nardi F."/>
        </authorList>
    </citation>
    <scope>NUCLEOTIDE SEQUENCE [LARGE SCALE GENOMIC DNA]</scope>
    <source>
        <strain evidence="2">DMR45628</strain>
    </source>
</reference>
<dbReference type="EMBL" id="JASPKY010000009">
    <property type="protein sequence ID" value="KAK9754048.1"/>
    <property type="molecule type" value="Genomic_DNA"/>
</dbReference>
<feature type="region of interest" description="Disordered" evidence="1">
    <location>
        <begin position="67"/>
        <end position="86"/>
    </location>
</feature>
<protein>
    <submittedName>
        <fullName evidence="2">Uncharacterized protein</fullName>
    </submittedName>
</protein>
<feature type="region of interest" description="Disordered" evidence="1">
    <location>
        <begin position="104"/>
        <end position="129"/>
    </location>
</feature>
<comment type="caution">
    <text evidence="2">The sequence shown here is derived from an EMBL/GenBank/DDBJ whole genome shotgun (WGS) entry which is preliminary data.</text>
</comment>
<organism evidence="2 3">
    <name type="scientific">Popillia japonica</name>
    <name type="common">Japanese beetle</name>
    <dbReference type="NCBI Taxonomy" id="7064"/>
    <lineage>
        <taxon>Eukaryota</taxon>
        <taxon>Metazoa</taxon>
        <taxon>Ecdysozoa</taxon>
        <taxon>Arthropoda</taxon>
        <taxon>Hexapoda</taxon>
        <taxon>Insecta</taxon>
        <taxon>Pterygota</taxon>
        <taxon>Neoptera</taxon>
        <taxon>Endopterygota</taxon>
        <taxon>Coleoptera</taxon>
        <taxon>Polyphaga</taxon>
        <taxon>Scarabaeiformia</taxon>
        <taxon>Scarabaeidae</taxon>
        <taxon>Rutelinae</taxon>
        <taxon>Popillia</taxon>
    </lineage>
</organism>
<dbReference type="AlphaFoldDB" id="A0AAW1N4A6"/>
<evidence type="ECO:0000313" key="2">
    <source>
        <dbReference type="EMBL" id="KAK9754048.1"/>
    </source>
</evidence>
<accession>A0AAW1N4A6</accession>
<evidence type="ECO:0000256" key="1">
    <source>
        <dbReference type="SAM" id="MobiDB-lite"/>
    </source>
</evidence>